<feature type="coiled-coil region" evidence="6">
    <location>
        <begin position="7"/>
        <end position="60"/>
    </location>
</feature>
<evidence type="ECO:0000313" key="9">
    <source>
        <dbReference type="Proteomes" id="UP000011087"/>
    </source>
</evidence>
<dbReference type="GO" id="GO:0000221">
    <property type="term" value="C:vacuolar proton-transporting V-type ATPase, V1 domain"/>
    <property type="evidence" value="ECO:0007669"/>
    <property type="project" value="TreeGrafter"/>
</dbReference>
<evidence type="ECO:0000313" key="8">
    <source>
        <dbReference type="EnsemblProtists" id="EKX36624"/>
    </source>
</evidence>
<keyword evidence="3 5" id="KW-0375">Hydrogen ion transport</keyword>
<keyword evidence="6" id="KW-0175">Coiled coil</keyword>
<comment type="similarity">
    <text evidence="1 5">Belongs to the V-ATPase G subunit family.</text>
</comment>
<dbReference type="NCBIfam" id="TIGR01147">
    <property type="entry name" value="V_ATP_synt_G"/>
    <property type="match status" value="1"/>
</dbReference>
<evidence type="ECO:0000256" key="3">
    <source>
        <dbReference type="ARBA" id="ARBA00022781"/>
    </source>
</evidence>
<dbReference type="OMA" id="ARKYRQD"/>
<dbReference type="PANTHER" id="PTHR12713:SF11">
    <property type="entry name" value="V-TYPE PROTON ATPASE SUBUNIT G"/>
    <property type="match status" value="1"/>
</dbReference>
<dbReference type="PANTHER" id="PTHR12713">
    <property type="entry name" value="VACUOLAR ATP SYNTHASE SUBUNIT G"/>
    <property type="match status" value="1"/>
</dbReference>
<keyword evidence="9" id="KW-1185">Reference proteome</keyword>
<evidence type="ECO:0000256" key="2">
    <source>
        <dbReference type="ARBA" id="ARBA00022448"/>
    </source>
</evidence>
<dbReference type="Pfam" id="PF03179">
    <property type="entry name" value="V-ATPase_G"/>
    <property type="match status" value="1"/>
</dbReference>
<dbReference type="InterPro" id="IPR005124">
    <property type="entry name" value="V-ATPase_G"/>
</dbReference>
<dbReference type="Proteomes" id="UP000011087">
    <property type="component" value="Unassembled WGS sequence"/>
</dbReference>
<evidence type="ECO:0000256" key="5">
    <source>
        <dbReference type="RuleBase" id="RU364019"/>
    </source>
</evidence>
<dbReference type="Gene3D" id="1.20.5.2950">
    <property type="match status" value="1"/>
</dbReference>
<keyword evidence="2 5" id="KW-0813">Transport</keyword>
<gene>
    <name evidence="7" type="ORF">GUITHDRAFT_165679</name>
</gene>
<dbReference type="PaxDb" id="55529-EKX36624"/>
<accession>L1IL36</accession>
<dbReference type="AlphaFoldDB" id="L1IL36"/>
<dbReference type="GO" id="GO:0046961">
    <property type="term" value="F:proton-transporting ATPase activity, rotational mechanism"/>
    <property type="evidence" value="ECO:0007669"/>
    <property type="project" value="InterPro"/>
</dbReference>
<evidence type="ECO:0000313" key="7">
    <source>
        <dbReference type="EMBL" id="EKX36624.1"/>
    </source>
</evidence>
<dbReference type="HOGENOM" id="CLU_125101_2_1_1"/>
<reference evidence="7 9" key="1">
    <citation type="journal article" date="2012" name="Nature">
        <title>Algal genomes reveal evolutionary mosaicism and the fate of nucleomorphs.</title>
        <authorList>
            <consortium name="DOE Joint Genome Institute"/>
            <person name="Curtis B.A."/>
            <person name="Tanifuji G."/>
            <person name="Burki F."/>
            <person name="Gruber A."/>
            <person name="Irimia M."/>
            <person name="Maruyama S."/>
            <person name="Arias M.C."/>
            <person name="Ball S.G."/>
            <person name="Gile G.H."/>
            <person name="Hirakawa Y."/>
            <person name="Hopkins J.F."/>
            <person name="Kuo A."/>
            <person name="Rensing S.A."/>
            <person name="Schmutz J."/>
            <person name="Symeonidi A."/>
            <person name="Elias M."/>
            <person name="Eveleigh R.J."/>
            <person name="Herman E.K."/>
            <person name="Klute M.J."/>
            <person name="Nakayama T."/>
            <person name="Obornik M."/>
            <person name="Reyes-Prieto A."/>
            <person name="Armbrust E.V."/>
            <person name="Aves S.J."/>
            <person name="Beiko R.G."/>
            <person name="Coutinho P."/>
            <person name="Dacks J.B."/>
            <person name="Durnford D.G."/>
            <person name="Fast N.M."/>
            <person name="Green B.R."/>
            <person name="Grisdale C.J."/>
            <person name="Hempel F."/>
            <person name="Henrissat B."/>
            <person name="Hoppner M.P."/>
            <person name="Ishida K."/>
            <person name="Kim E."/>
            <person name="Koreny L."/>
            <person name="Kroth P.G."/>
            <person name="Liu Y."/>
            <person name="Malik S.B."/>
            <person name="Maier U.G."/>
            <person name="McRose D."/>
            <person name="Mock T."/>
            <person name="Neilson J.A."/>
            <person name="Onodera N.T."/>
            <person name="Poole A.M."/>
            <person name="Pritham E.J."/>
            <person name="Richards T.A."/>
            <person name="Rocap G."/>
            <person name="Roy S.W."/>
            <person name="Sarai C."/>
            <person name="Schaack S."/>
            <person name="Shirato S."/>
            <person name="Slamovits C.H."/>
            <person name="Spencer D.F."/>
            <person name="Suzuki S."/>
            <person name="Worden A.Z."/>
            <person name="Zauner S."/>
            <person name="Barry K."/>
            <person name="Bell C."/>
            <person name="Bharti A.K."/>
            <person name="Crow J.A."/>
            <person name="Grimwood J."/>
            <person name="Kramer R."/>
            <person name="Lindquist E."/>
            <person name="Lucas S."/>
            <person name="Salamov A."/>
            <person name="McFadden G.I."/>
            <person name="Lane C.E."/>
            <person name="Keeling P.J."/>
            <person name="Gray M.W."/>
            <person name="Grigoriev I.V."/>
            <person name="Archibald J.M."/>
        </authorList>
    </citation>
    <scope>NUCLEOTIDE SEQUENCE</scope>
    <source>
        <strain evidence="7 9">CCMP2712</strain>
    </source>
</reference>
<evidence type="ECO:0000256" key="4">
    <source>
        <dbReference type="ARBA" id="ARBA00023065"/>
    </source>
</evidence>
<dbReference type="GO" id="GO:0016887">
    <property type="term" value="F:ATP hydrolysis activity"/>
    <property type="evidence" value="ECO:0007669"/>
    <property type="project" value="TreeGrafter"/>
</dbReference>
<dbReference type="FunFam" id="1.20.5.2950:FF:000001">
    <property type="entry name" value="V-type proton ATPase subunit G"/>
    <property type="match status" value="1"/>
</dbReference>
<sequence length="110" mass="12574">MSNQQGIDRLLQAEQEATETVQRARKAKAARIKQARDEAAEEINKYRQQLEMEYQKVQSSGMTISDKSARLNQETEGQLMEIRRSAEANRVNVVRQILAWVSSVDTNPPK</sequence>
<evidence type="ECO:0000256" key="1">
    <source>
        <dbReference type="ARBA" id="ARBA00010066"/>
    </source>
</evidence>
<reference evidence="9" key="2">
    <citation type="submission" date="2012-11" db="EMBL/GenBank/DDBJ databases">
        <authorList>
            <person name="Kuo A."/>
            <person name="Curtis B.A."/>
            <person name="Tanifuji G."/>
            <person name="Burki F."/>
            <person name="Gruber A."/>
            <person name="Irimia M."/>
            <person name="Maruyama S."/>
            <person name="Arias M.C."/>
            <person name="Ball S.G."/>
            <person name="Gile G.H."/>
            <person name="Hirakawa Y."/>
            <person name="Hopkins J.F."/>
            <person name="Rensing S.A."/>
            <person name="Schmutz J."/>
            <person name="Symeonidi A."/>
            <person name="Elias M."/>
            <person name="Eveleigh R.J."/>
            <person name="Herman E.K."/>
            <person name="Klute M.J."/>
            <person name="Nakayama T."/>
            <person name="Obornik M."/>
            <person name="Reyes-Prieto A."/>
            <person name="Armbrust E.V."/>
            <person name="Aves S.J."/>
            <person name="Beiko R.G."/>
            <person name="Coutinho P."/>
            <person name="Dacks J.B."/>
            <person name="Durnford D.G."/>
            <person name="Fast N.M."/>
            <person name="Green B.R."/>
            <person name="Grisdale C."/>
            <person name="Hempe F."/>
            <person name="Henrissat B."/>
            <person name="Hoppner M.P."/>
            <person name="Ishida K.-I."/>
            <person name="Kim E."/>
            <person name="Koreny L."/>
            <person name="Kroth P.G."/>
            <person name="Liu Y."/>
            <person name="Malik S.-B."/>
            <person name="Maier U.G."/>
            <person name="McRose D."/>
            <person name="Mock T."/>
            <person name="Neilson J.A."/>
            <person name="Onodera N.T."/>
            <person name="Poole A.M."/>
            <person name="Pritham E.J."/>
            <person name="Richards T.A."/>
            <person name="Rocap G."/>
            <person name="Roy S.W."/>
            <person name="Sarai C."/>
            <person name="Schaack S."/>
            <person name="Shirato S."/>
            <person name="Slamovits C.H."/>
            <person name="Spencer D.F."/>
            <person name="Suzuki S."/>
            <person name="Worden A.Z."/>
            <person name="Zauner S."/>
            <person name="Barry K."/>
            <person name="Bell C."/>
            <person name="Bharti A.K."/>
            <person name="Crow J.A."/>
            <person name="Grimwood J."/>
            <person name="Kramer R."/>
            <person name="Lindquist E."/>
            <person name="Lucas S."/>
            <person name="Salamov A."/>
            <person name="McFadden G.I."/>
            <person name="Lane C.E."/>
            <person name="Keeling P.J."/>
            <person name="Gray M.W."/>
            <person name="Grigoriev I.V."/>
            <person name="Archibald J.M."/>
        </authorList>
    </citation>
    <scope>NUCLEOTIDE SEQUENCE</scope>
    <source>
        <strain evidence="9">CCMP2712</strain>
    </source>
</reference>
<dbReference type="eggNOG" id="KOG1772">
    <property type="taxonomic scope" value="Eukaryota"/>
</dbReference>
<reference evidence="8" key="3">
    <citation type="submission" date="2016-03" db="UniProtKB">
        <authorList>
            <consortium name="EnsemblProtists"/>
        </authorList>
    </citation>
    <scope>IDENTIFICATION</scope>
</reference>
<dbReference type="KEGG" id="gtt:GUITHDRAFT_165679"/>
<dbReference type="RefSeq" id="XP_005823604.1">
    <property type="nucleotide sequence ID" value="XM_005823547.1"/>
</dbReference>
<dbReference type="EMBL" id="JH993070">
    <property type="protein sequence ID" value="EKX36624.1"/>
    <property type="molecule type" value="Genomic_DNA"/>
</dbReference>
<keyword evidence="4 5" id="KW-0406">Ion transport</keyword>
<dbReference type="EnsemblProtists" id="EKX36624">
    <property type="protein sequence ID" value="EKX36624"/>
    <property type="gene ID" value="GUITHDRAFT_165679"/>
</dbReference>
<comment type="subunit">
    <text evidence="5">V-ATPase is a heteromultimeric enzyme made up of two complexes: the ATP-hydrolytic V1 complex and the proton translocation V0 complex.</text>
</comment>
<protein>
    <recommendedName>
        <fullName evidence="5">V-type proton ATPase subunit G</fullName>
    </recommendedName>
</protein>
<dbReference type="OrthoDB" id="250802at2759"/>
<name>L1IL36_GUITC</name>
<comment type="function">
    <text evidence="5">Subunit of the V1 complex of vacuolar(H+)-ATPase (V-ATPase), a multisubunit enzyme composed of a peripheral complex (V1) that hydrolyzes ATP and a membrane integral complex (V0) that translocates protons. V-ATPase is responsible for acidifying and maintaining the pH of intracellular compartments and in some cell types, is targeted to the plasma membrane, where it is responsible for acidifying the extracellular environment.</text>
</comment>
<dbReference type="GeneID" id="17293404"/>
<dbReference type="STRING" id="905079.L1IL36"/>
<evidence type="ECO:0000256" key="6">
    <source>
        <dbReference type="SAM" id="Coils"/>
    </source>
</evidence>
<organism evidence="7">
    <name type="scientific">Guillardia theta (strain CCMP2712)</name>
    <name type="common">Cryptophyte</name>
    <dbReference type="NCBI Taxonomy" id="905079"/>
    <lineage>
        <taxon>Eukaryota</taxon>
        <taxon>Cryptophyceae</taxon>
        <taxon>Pyrenomonadales</taxon>
        <taxon>Geminigeraceae</taxon>
        <taxon>Guillardia</taxon>
    </lineage>
</organism>
<proteinExistence type="inferred from homology"/>